<evidence type="ECO:0000313" key="3">
    <source>
        <dbReference type="Ensembl" id="ENSECRP00000002897.1"/>
    </source>
</evidence>
<feature type="repeat" description="TPR" evidence="2">
    <location>
        <begin position="109"/>
        <end position="142"/>
    </location>
</feature>
<dbReference type="SUPFAM" id="SSF48452">
    <property type="entry name" value="TPR-like"/>
    <property type="match status" value="2"/>
</dbReference>
<dbReference type="Pfam" id="PF13181">
    <property type="entry name" value="TPR_8"/>
    <property type="match status" value="2"/>
</dbReference>
<dbReference type="PANTHER" id="PTHR46423:SF1">
    <property type="entry name" value="RNA POLYMERASE II-ASSOCIATED PROTEIN 3"/>
    <property type="match status" value="1"/>
</dbReference>
<name>A0A8C4X3K0_ERPCA</name>
<accession>A0A8C4X3K0</accession>
<dbReference type="Proteomes" id="UP000694620">
    <property type="component" value="Chromosome 1"/>
</dbReference>
<feature type="repeat" description="TPR" evidence="2">
    <location>
        <begin position="251"/>
        <end position="284"/>
    </location>
</feature>
<dbReference type="Ensembl" id="ENSECRT00000002945.1">
    <property type="protein sequence ID" value="ENSECRP00000002897.1"/>
    <property type="gene ID" value="ENSECRG00000001981.1"/>
</dbReference>
<evidence type="ECO:0000256" key="1">
    <source>
        <dbReference type="ARBA" id="ARBA00022803"/>
    </source>
</evidence>
<evidence type="ECO:0000313" key="4">
    <source>
        <dbReference type="Proteomes" id="UP000694620"/>
    </source>
</evidence>
<dbReference type="InterPro" id="IPR051966">
    <property type="entry name" value="RPAP3"/>
</dbReference>
<dbReference type="InterPro" id="IPR019734">
    <property type="entry name" value="TPR_rpt"/>
</dbReference>
<dbReference type="SMART" id="SM00028">
    <property type="entry name" value="TPR"/>
    <property type="match status" value="4"/>
</dbReference>
<sequence>MIRHKAINNNASSVGKQFGAISQPPLGTALQLLVVHFECASVLFQQAKQQGTMQNNLGNGYFKAGKYEERIEFCCKGIAADAMAYLKLKKYCEEKNDCNIAKALDGSYSKAFARRGIARKAMKKIKESKEDFETVLKLKPGTKQAKDEVENKSPEEKRVGAISQPPLGTALQQLLVVHFECALVLFQQAKQQGTIQNNLGNVYFKAGKYEEPIKLYCKEIAADAMAYLKLKKYCEEKNDCNIAIALDGSYSKAFARRGIARKAMKKIKESKEDFETVLKLKPGNKQAKDEKKTLHKQSTKPLNRIKIENVEDEFLPTAMFLGGDTMMPVIPGGATSILYSVFPVEDTFKFTKCVSSLDSPKLGHEVTVILKNSLNPSSYVFQSVFLCMGPGFC</sequence>
<reference evidence="3" key="2">
    <citation type="submission" date="2025-08" db="UniProtKB">
        <authorList>
            <consortium name="Ensembl"/>
        </authorList>
    </citation>
    <scope>IDENTIFICATION</scope>
</reference>
<dbReference type="InterPro" id="IPR011990">
    <property type="entry name" value="TPR-like_helical_dom_sf"/>
</dbReference>
<protein>
    <submittedName>
        <fullName evidence="3">Uncharacterized protein</fullName>
    </submittedName>
</protein>
<dbReference type="Gene3D" id="1.25.40.10">
    <property type="entry name" value="Tetratricopeptide repeat domain"/>
    <property type="match status" value="2"/>
</dbReference>
<evidence type="ECO:0000256" key="2">
    <source>
        <dbReference type="PROSITE-ProRule" id="PRU00339"/>
    </source>
</evidence>
<dbReference type="GO" id="GO:0101031">
    <property type="term" value="C:protein folding chaperone complex"/>
    <property type="evidence" value="ECO:0007669"/>
    <property type="project" value="TreeGrafter"/>
</dbReference>
<reference evidence="3" key="3">
    <citation type="submission" date="2025-09" db="UniProtKB">
        <authorList>
            <consortium name="Ensembl"/>
        </authorList>
    </citation>
    <scope>IDENTIFICATION</scope>
</reference>
<dbReference type="GeneTree" id="ENSGT00940000156749"/>
<dbReference type="PROSITE" id="PS50005">
    <property type="entry name" value="TPR"/>
    <property type="match status" value="2"/>
</dbReference>
<reference evidence="3" key="1">
    <citation type="submission" date="2021-06" db="EMBL/GenBank/DDBJ databases">
        <authorList>
            <consortium name="Wellcome Sanger Institute Data Sharing"/>
        </authorList>
    </citation>
    <scope>NUCLEOTIDE SEQUENCE [LARGE SCALE GENOMIC DNA]</scope>
</reference>
<organism evidence="3 4">
    <name type="scientific">Erpetoichthys calabaricus</name>
    <name type="common">Rope fish</name>
    <name type="synonym">Calamoichthys calabaricus</name>
    <dbReference type="NCBI Taxonomy" id="27687"/>
    <lineage>
        <taxon>Eukaryota</taxon>
        <taxon>Metazoa</taxon>
        <taxon>Chordata</taxon>
        <taxon>Craniata</taxon>
        <taxon>Vertebrata</taxon>
        <taxon>Euteleostomi</taxon>
        <taxon>Actinopterygii</taxon>
        <taxon>Polypteriformes</taxon>
        <taxon>Polypteridae</taxon>
        <taxon>Erpetoichthys</taxon>
    </lineage>
</organism>
<dbReference type="AlphaFoldDB" id="A0A8C4X3K0"/>
<proteinExistence type="predicted"/>
<keyword evidence="4" id="KW-1185">Reference proteome</keyword>
<dbReference type="PANTHER" id="PTHR46423">
    <property type="entry name" value="RNA POLYMERASE II-ASSOCIATED PROTEIN 3"/>
    <property type="match status" value="1"/>
</dbReference>
<keyword evidence="1 2" id="KW-0802">TPR repeat</keyword>